<comment type="caution">
    <text evidence="5">The sequence shown here is derived from an EMBL/GenBank/DDBJ whole genome shotgun (WGS) entry which is preliminary data.</text>
</comment>
<evidence type="ECO:0000256" key="2">
    <source>
        <dbReference type="SAM" id="SignalP"/>
    </source>
</evidence>
<dbReference type="SMART" id="SM00062">
    <property type="entry name" value="PBPb"/>
    <property type="match status" value="1"/>
</dbReference>
<feature type="domain" description="Ionotropic glutamate receptor C-terminal" evidence="4">
    <location>
        <begin position="35"/>
        <end position="257"/>
    </location>
</feature>
<dbReference type="PANTHER" id="PTHR35936">
    <property type="entry name" value="MEMBRANE-BOUND LYTIC MUREIN TRANSGLYCOSYLASE F"/>
    <property type="match status" value="1"/>
</dbReference>
<keyword evidence="1 2" id="KW-0732">Signal</keyword>
<name>A0ABU1JPZ9_9PROT</name>
<dbReference type="SMART" id="SM00079">
    <property type="entry name" value="PBPe"/>
    <property type="match status" value="1"/>
</dbReference>
<dbReference type="Proteomes" id="UP001262410">
    <property type="component" value="Unassembled WGS sequence"/>
</dbReference>
<dbReference type="RefSeq" id="WP_309795296.1">
    <property type="nucleotide sequence ID" value="NZ_JAVDPW010000005.1"/>
</dbReference>
<feature type="domain" description="Solute-binding protein family 3/N-terminal" evidence="3">
    <location>
        <begin position="35"/>
        <end position="258"/>
    </location>
</feature>
<dbReference type="InterPro" id="IPR001320">
    <property type="entry name" value="Iontro_rcpt_C"/>
</dbReference>
<dbReference type="Pfam" id="PF00497">
    <property type="entry name" value="SBP_bac_3"/>
    <property type="match status" value="1"/>
</dbReference>
<protein>
    <submittedName>
        <fullName evidence="5">Polar amino acid transport system substrate-binding protein</fullName>
    </submittedName>
</protein>
<organism evidence="5 6">
    <name type="scientific">Inquilinus ginsengisoli</name>
    <dbReference type="NCBI Taxonomy" id="363840"/>
    <lineage>
        <taxon>Bacteria</taxon>
        <taxon>Pseudomonadati</taxon>
        <taxon>Pseudomonadota</taxon>
        <taxon>Alphaproteobacteria</taxon>
        <taxon>Rhodospirillales</taxon>
        <taxon>Rhodospirillaceae</taxon>
        <taxon>Inquilinus</taxon>
    </lineage>
</organism>
<sequence length="264" mass="28150">MKFVSWLVAGFALLPLIGVDGARAGTLDDITARGELRVAVQTQGPPYSMVDKNGARTGSSVELAELMAKEMGVKITFLDFDWDGLIPALLSGKADLLVGDMTPTLARAMKVGFTKPFMYTGSAVFAKTGGKFGSVEACKAPGTRIAVLLGATGEKNAKAAFPDAEIKSYKGGGPLLLDAVNNDQADCGVNDVSAVTGQSGAYPDGTFTIMPQILSKEPLAFAVRYDSQDLLVWMNLFLDQATLDGRLEKNLDYWVNSDGWKKDH</sequence>
<dbReference type="PANTHER" id="PTHR35936:SF17">
    <property type="entry name" value="ARGININE-BINDING EXTRACELLULAR PROTEIN ARTP"/>
    <property type="match status" value="1"/>
</dbReference>
<evidence type="ECO:0000256" key="1">
    <source>
        <dbReference type="ARBA" id="ARBA00022729"/>
    </source>
</evidence>
<feature type="signal peptide" evidence="2">
    <location>
        <begin position="1"/>
        <end position="24"/>
    </location>
</feature>
<keyword evidence="6" id="KW-1185">Reference proteome</keyword>
<dbReference type="CDD" id="cd13530">
    <property type="entry name" value="PBP2_peptides_like"/>
    <property type="match status" value="1"/>
</dbReference>
<gene>
    <name evidence="5" type="ORF">E9232_003216</name>
</gene>
<feature type="chain" id="PRO_5045606709" evidence="2">
    <location>
        <begin position="25"/>
        <end position="264"/>
    </location>
</feature>
<dbReference type="EMBL" id="JAVDPW010000005">
    <property type="protein sequence ID" value="MDR6290690.1"/>
    <property type="molecule type" value="Genomic_DNA"/>
</dbReference>
<proteinExistence type="predicted"/>
<reference evidence="5 6" key="1">
    <citation type="submission" date="2023-07" db="EMBL/GenBank/DDBJ databases">
        <title>Sorghum-associated microbial communities from plants grown in Nebraska, USA.</title>
        <authorList>
            <person name="Schachtman D."/>
        </authorList>
    </citation>
    <scope>NUCLEOTIDE SEQUENCE [LARGE SCALE GENOMIC DNA]</scope>
    <source>
        <strain evidence="5 6">584</strain>
    </source>
</reference>
<evidence type="ECO:0000259" key="4">
    <source>
        <dbReference type="SMART" id="SM00079"/>
    </source>
</evidence>
<dbReference type="Gene3D" id="3.40.190.10">
    <property type="entry name" value="Periplasmic binding protein-like II"/>
    <property type="match status" value="2"/>
</dbReference>
<dbReference type="SUPFAM" id="SSF53850">
    <property type="entry name" value="Periplasmic binding protein-like II"/>
    <property type="match status" value="1"/>
</dbReference>
<evidence type="ECO:0000313" key="6">
    <source>
        <dbReference type="Proteomes" id="UP001262410"/>
    </source>
</evidence>
<dbReference type="InterPro" id="IPR001638">
    <property type="entry name" value="Solute-binding_3/MltF_N"/>
</dbReference>
<accession>A0ABU1JPZ9</accession>
<evidence type="ECO:0000259" key="3">
    <source>
        <dbReference type="SMART" id="SM00062"/>
    </source>
</evidence>
<evidence type="ECO:0000313" key="5">
    <source>
        <dbReference type="EMBL" id="MDR6290690.1"/>
    </source>
</evidence>